<dbReference type="Pfam" id="PF09084">
    <property type="entry name" value="NMT1"/>
    <property type="match status" value="1"/>
</dbReference>
<dbReference type="Gene3D" id="3.40.190.10">
    <property type="entry name" value="Periplasmic binding protein-like II"/>
    <property type="match status" value="1"/>
</dbReference>
<dbReference type="EMBL" id="WEHX01000082">
    <property type="protein sequence ID" value="KAB7655706.1"/>
    <property type="molecule type" value="Genomic_DNA"/>
</dbReference>
<name>A0A6I1EHD9_9BURK</name>
<evidence type="ECO:0000313" key="3">
    <source>
        <dbReference type="Proteomes" id="UP000430564"/>
    </source>
</evidence>
<dbReference type="AlphaFoldDB" id="A0A6I1EHD9"/>
<protein>
    <submittedName>
        <fullName evidence="2">Nitrate ABC transporter substrate-binding protein</fullName>
    </submittedName>
</protein>
<accession>A0A6I1EHD9</accession>
<dbReference type="RefSeq" id="WP_152158875.1">
    <property type="nucleotide sequence ID" value="NZ_WEHX01000082.1"/>
</dbReference>
<dbReference type="InterPro" id="IPR015168">
    <property type="entry name" value="SsuA/THI5"/>
</dbReference>
<dbReference type="OrthoDB" id="8689594at2"/>
<gene>
    <name evidence="2" type="ORF">GBM95_09450</name>
</gene>
<feature type="domain" description="SsuA/THI5-like" evidence="1">
    <location>
        <begin position="83"/>
        <end position="139"/>
    </location>
</feature>
<reference evidence="2 3" key="1">
    <citation type="submission" date="2019-10" db="EMBL/GenBank/DDBJ databases">
        <title>Genome diversity of Sutterella seckii.</title>
        <authorList>
            <person name="Chaplin A.V."/>
            <person name="Sokolova S.R."/>
            <person name="Mosin K.A."/>
            <person name="Ivanova E.L."/>
            <person name="Kochetkova T.O."/>
            <person name="Goltsov A.Y."/>
            <person name="Trofimov D.Y."/>
            <person name="Efimov B.A."/>
        </authorList>
    </citation>
    <scope>NUCLEOTIDE SEQUENCE [LARGE SCALE GENOMIC DNA]</scope>
    <source>
        <strain evidence="2 3">ASD393</strain>
    </source>
</reference>
<evidence type="ECO:0000313" key="2">
    <source>
        <dbReference type="EMBL" id="KAB7655706.1"/>
    </source>
</evidence>
<dbReference type="Proteomes" id="UP000430564">
    <property type="component" value="Unassembled WGS sequence"/>
</dbReference>
<evidence type="ECO:0000259" key="1">
    <source>
        <dbReference type="Pfam" id="PF09084"/>
    </source>
</evidence>
<comment type="caution">
    <text evidence="2">The sequence shown here is derived from an EMBL/GenBank/DDBJ whole genome shotgun (WGS) entry which is preliminary data.</text>
</comment>
<dbReference type="SUPFAM" id="SSF53850">
    <property type="entry name" value="Periplasmic binding protein-like II"/>
    <property type="match status" value="1"/>
</dbReference>
<organism evidence="2 3">
    <name type="scientific">Sutterella seckii</name>
    <dbReference type="NCBI Taxonomy" id="1944635"/>
    <lineage>
        <taxon>Bacteria</taxon>
        <taxon>Pseudomonadati</taxon>
        <taxon>Pseudomonadota</taxon>
        <taxon>Betaproteobacteria</taxon>
        <taxon>Burkholderiales</taxon>
        <taxon>Sutterellaceae</taxon>
        <taxon>Sutterella</taxon>
    </lineage>
</organism>
<sequence>MALQLRLKVRDWDFWTPLLLGDVKSEKLDIQTTRVSSLIDNVAEDPEADAAEMSLSRYNLRIDQNKAQGIVAVPFFIMRGFRTRNIVTTNGSPLERIEDLEGKTIGLSGWQDSGNTWTRALLRRAGVDCDKINWVLSRCTAKDKVEPNRGKDFWNGANITHEENEVPLVDMLHSGRIDAMFQAFMPQGYCEGKLGLRPVVRDFKAHEIAYFRETGYVPGIHILALKESFVRANPWAVKELCETLDASRKLWREKRRRYAETTPWVLQDLIDEGTQLSPDYDAWGFEANERMVDDFCREAYEQHLTEHLNTARKLFPEDFAK</sequence>
<proteinExistence type="predicted"/>